<proteinExistence type="predicted"/>
<gene>
    <name evidence="1" type="ORF">HPP92_006265</name>
</gene>
<dbReference type="AlphaFoldDB" id="A0A835RV93"/>
<reference evidence="1 2" key="1">
    <citation type="journal article" date="2020" name="Nat. Food">
        <title>A phased Vanilla planifolia genome enables genetic improvement of flavour and production.</title>
        <authorList>
            <person name="Hasing T."/>
            <person name="Tang H."/>
            <person name="Brym M."/>
            <person name="Khazi F."/>
            <person name="Huang T."/>
            <person name="Chambers A.H."/>
        </authorList>
    </citation>
    <scope>NUCLEOTIDE SEQUENCE [LARGE SCALE GENOMIC DNA]</scope>
    <source>
        <tissue evidence="1">Leaf</tissue>
    </source>
</reference>
<evidence type="ECO:0000313" key="2">
    <source>
        <dbReference type="Proteomes" id="UP000639772"/>
    </source>
</evidence>
<protein>
    <submittedName>
        <fullName evidence="1">Uncharacterized protein</fullName>
    </submittedName>
</protein>
<organism evidence="1 2">
    <name type="scientific">Vanilla planifolia</name>
    <name type="common">Vanilla</name>
    <dbReference type="NCBI Taxonomy" id="51239"/>
    <lineage>
        <taxon>Eukaryota</taxon>
        <taxon>Viridiplantae</taxon>
        <taxon>Streptophyta</taxon>
        <taxon>Embryophyta</taxon>
        <taxon>Tracheophyta</taxon>
        <taxon>Spermatophyta</taxon>
        <taxon>Magnoliopsida</taxon>
        <taxon>Liliopsida</taxon>
        <taxon>Asparagales</taxon>
        <taxon>Orchidaceae</taxon>
        <taxon>Vanilloideae</taxon>
        <taxon>Vanilleae</taxon>
        <taxon>Vanilla</taxon>
    </lineage>
</organism>
<dbReference type="EMBL" id="JADCNM010000002">
    <property type="protein sequence ID" value="KAG0495271.1"/>
    <property type="molecule type" value="Genomic_DNA"/>
</dbReference>
<comment type="caution">
    <text evidence="1">The sequence shown here is derived from an EMBL/GenBank/DDBJ whole genome shotgun (WGS) entry which is preliminary data.</text>
</comment>
<sequence>MTLRMGSGVLGWELFLMNGASLAKKDGRGAIDVPPEKLVDELGYSKTLQEKRATSHAYENPNQMKVLARMKGKGSENFISKGIVVWYYWKVDGKWKEIEAPTPLHL</sequence>
<name>A0A835RV93_VANPL</name>
<dbReference type="Proteomes" id="UP000639772">
    <property type="component" value="Unassembled WGS sequence"/>
</dbReference>
<evidence type="ECO:0000313" key="1">
    <source>
        <dbReference type="EMBL" id="KAG0495271.1"/>
    </source>
</evidence>
<accession>A0A835RV93</accession>